<evidence type="ECO:0000256" key="9">
    <source>
        <dbReference type="RuleBase" id="RU364116"/>
    </source>
</evidence>
<dbReference type="SFLD" id="SFLDF00562">
    <property type="entry name" value="HemN-like__clustered_with_heat"/>
    <property type="match status" value="1"/>
</dbReference>
<dbReference type="InterPro" id="IPR034505">
    <property type="entry name" value="Coproporphyrinogen-III_oxidase"/>
</dbReference>
<evidence type="ECO:0000256" key="3">
    <source>
        <dbReference type="ARBA" id="ARBA00022617"/>
    </source>
</evidence>
<dbReference type="InterPro" id="IPR007197">
    <property type="entry name" value="rSAM"/>
</dbReference>
<gene>
    <name evidence="11" type="primary">hemW</name>
    <name evidence="11" type="ORF">GH808_13540</name>
</gene>
<dbReference type="Gene3D" id="3.20.20.70">
    <property type="entry name" value="Aldolase class I"/>
    <property type="match status" value="1"/>
</dbReference>
<keyword evidence="3 9" id="KW-0349">Heme</keyword>
<evidence type="ECO:0000256" key="7">
    <source>
        <dbReference type="ARBA" id="ARBA00023014"/>
    </source>
</evidence>
<dbReference type="EMBL" id="WJBC01000028">
    <property type="protein sequence ID" value="MBC3805436.1"/>
    <property type="molecule type" value="Genomic_DNA"/>
</dbReference>
<dbReference type="SFLD" id="SFLDG01082">
    <property type="entry name" value="B12-binding_domain_containing"/>
    <property type="match status" value="1"/>
</dbReference>
<dbReference type="SMART" id="SM00729">
    <property type="entry name" value="Elp3"/>
    <property type="match status" value="1"/>
</dbReference>
<evidence type="ECO:0000313" key="12">
    <source>
        <dbReference type="Proteomes" id="UP000603234"/>
    </source>
</evidence>
<dbReference type="InterPro" id="IPR058240">
    <property type="entry name" value="rSAM_sf"/>
</dbReference>
<feature type="domain" description="Radical SAM core" evidence="10">
    <location>
        <begin position="6"/>
        <end position="246"/>
    </location>
</feature>
<dbReference type="NCBIfam" id="TIGR00539">
    <property type="entry name" value="hemN_rel"/>
    <property type="match status" value="1"/>
</dbReference>
<dbReference type="CDD" id="cd01335">
    <property type="entry name" value="Radical_SAM"/>
    <property type="match status" value="1"/>
</dbReference>
<organism evidence="11 12">
    <name type="scientific">Acetobacterium fimetarium</name>
    <dbReference type="NCBI Taxonomy" id="52691"/>
    <lineage>
        <taxon>Bacteria</taxon>
        <taxon>Bacillati</taxon>
        <taxon>Bacillota</taxon>
        <taxon>Clostridia</taxon>
        <taxon>Eubacteriales</taxon>
        <taxon>Eubacteriaceae</taxon>
        <taxon>Acetobacterium</taxon>
    </lineage>
</organism>
<proteinExistence type="inferred from homology"/>
<dbReference type="SFLD" id="SFLDG01065">
    <property type="entry name" value="anaerobic_coproporphyrinogen-I"/>
    <property type="match status" value="2"/>
</dbReference>
<comment type="subcellular location">
    <subcellularLocation>
        <location evidence="9">Cytoplasm</location>
    </subcellularLocation>
</comment>
<evidence type="ECO:0000259" key="10">
    <source>
        <dbReference type="PROSITE" id="PS51918"/>
    </source>
</evidence>
<dbReference type="SFLD" id="SFLDF00288">
    <property type="entry name" value="HemN-like__clustered_with_nucl"/>
    <property type="match status" value="1"/>
</dbReference>
<dbReference type="SFLD" id="SFLDS00029">
    <property type="entry name" value="Radical_SAM"/>
    <property type="match status" value="2"/>
</dbReference>
<comment type="similarity">
    <text evidence="1">Belongs to the anaerobic coproporphyrinogen-III oxidase family. HemW subfamily.</text>
</comment>
<accession>A0ABR6WY70</accession>
<comment type="function">
    <text evidence="9">Probably acts as a heme chaperone, transferring heme to an unknown acceptor. Binds one molecule of heme per monomer, possibly covalently. Binds 1 [4Fe-4S] cluster. The cluster is coordinated with 3 cysteines and an exchangeable S-adenosyl-L-methionine.</text>
</comment>
<reference evidence="11 12" key="1">
    <citation type="journal article" date="2020" name="mSystems">
        <title>Defining Genomic and Predicted Metabolic Features of the Acetobacterium Genus.</title>
        <authorList>
            <person name="Ross D.E."/>
            <person name="Marshall C.W."/>
            <person name="Gulliver D."/>
            <person name="May H.D."/>
            <person name="Norman R.S."/>
        </authorList>
    </citation>
    <scope>NUCLEOTIDE SEQUENCE [LARGE SCALE GENOMIC DNA]</scope>
    <source>
        <strain evidence="11 12">DSM 8238</strain>
    </source>
</reference>
<keyword evidence="12" id="KW-1185">Reference proteome</keyword>
<dbReference type="Pfam" id="PF04055">
    <property type="entry name" value="Radical_SAM"/>
    <property type="match status" value="1"/>
</dbReference>
<dbReference type="PANTHER" id="PTHR13932">
    <property type="entry name" value="COPROPORPHYRINIGEN III OXIDASE"/>
    <property type="match status" value="1"/>
</dbReference>
<dbReference type="InterPro" id="IPR010723">
    <property type="entry name" value="HemN_C"/>
</dbReference>
<evidence type="ECO:0000256" key="8">
    <source>
        <dbReference type="ARBA" id="ARBA00023186"/>
    </source>
</evidence>
<name>A0ABR6WY70_9FIRM</name>
<keyword evidence="9" id="KW-0963">Cytoplasm</keyword>
<evidence type="ECO:0000256" key="1">
    <source>
        <dbReference type="ARBA" id="ARBA00006100"/>
    </source>
</evidence>
<keyword evidence="5 9" id="KW-0479">Metal-binding</keyword>
<dbReference type="SUPFAM" id="SSF102114">
    <property type="entry name" value="Radical SAM enzymes"/>
    <property type="match status" value="1"/>
</dbReference>
<dbReference type="InterPro" id="IPR013785">
    <property type="entry name" value="Aldolase_TIM"/>
</dbReference>
<dbReference type="PANTHER" id="PTHR13932:SF5">
    <property type="entry name" value="RADICAL S-ADENOSYL METHIONINE DOMAIN-CONTAINING PROTEIN 1, MITOCHONDRIAL"/>
    <property type="match status" value="1"/>
</dbReference>
<evidence type="ECO:0000313" key="11">
    <source>
        <dbReference type="EMBL" id="MBC3805436.1"/>
    </source>
</evidence>
<evidence type="ECO:0000256" key="5">
    <source>
        <dbReference type="ARBA" id="ARBA00022723"/>
    </source>
</evidence>
<dbReference type="Pfam" id="PF06969">
    <property type="entry name" value="HemN_C"/>
    <property type="match status" value="1"/>
</dbReference>
<comment type="caution">
    <text evidence="11">The sequence shown here is derived from an EMBL/GenBank/DDBJ whole genome shotgun (WGS) entry which is preliminary data.</text>
</comment>
<dbReference type="InterPro" id="IPR006638">
    <property type="entry name" value="Elp3/MiaA/NifB-like_rSAM"/>
</dbReference>
<dbReference type="PROSITE" id="PS51918">
    <property type="entry name" value="RADICAL_SAM"/>
    <property type="match status" value="1"/>
</dbReference>
<evidence type="ECO:0000256" key="2">
    <source>
        <dbReference type="ARBA" id="ARBA00017228"/>
    </source>
</evidence>
<sequence>MNTTKNETAQRLGIYCHIPFCVKKCGYCDFSSFAGQSRSVIDDYFKALWQEIKRFGRDRFNLARSQAVLPVVDTIYFGGGTPSSVPAAYIEKTMALIYEVFSVSEAAENTIEINPGTLSPKKAAIYKAAGFNRISVGLQAWQDDLLKTLGRVHSQADFIGCMEILKAAGFDNISVDVMYGLPGQKLADLTKTLAALMAFSPTHLSCYSLILEEGTPMTKMVAAGQLELPGEALERQMHWTVDRFLKKWGYRHYEISSYCKPGYQSRHNLKYWDLSPYLGFGLGASGFWGGVRYTNGQDLKEYCQLLATGKLPGTFEPMMTKEDLMSEWMFLGLRKLDGIDDADFREKFSQSFFVIYQEAIAALVADGLLVTEGTILRLTPRGQDFGNQVFMAFV</sequence>
<dbReference type="InterPro" id="IPR004559">
    <property type="entry name" value="HemW-like"/>
</dbReference>
<evidence type="ECO:0000256" key="6">
    <source>
        <dbReference type="ARBA" id="ARBA00023004"/>
    </source>
</evidence>
<keyword evidence="6 9" id="KW-0408">Iron</keyword>
<dbReference type="Proteomes" id="UP000603234">
    <property type="component" value="Unassembled WGS sequence"/>
</dbReference>
<keyword evidence="9" id="KW-0004">4Fe-4S</keyword>
<keyword evidence="7 9" id="KW-0411">Iron-sulfur</keyword>
<protein>
    <recommendedName>
        <fullName evidence="2 9">Heme chaperone HemW</fullName>
    </recommendedName>
</protein>
<keyword evidence="4 9" id="KW-0949">S-adenosyl-L-methionine</keyword>
<dbReference type="RefSeq" id="WP_186843324.1">
    <property type="nucleotide sequence ID" value="NZ_WJBC01000028.1"/>
</dbReference>
<evidence type="ECO:0000256" key="4">
    <source>
        <dbReference type="ARBA" id="ARBA00022691"/>
    </source>
</evidence>
<keyword evidence="8 9" id="KW-0143">Chaperone</keyword>